<keyword evidence="13 14" id="KW-1208">Phospholipid metabolism</keyword>
<dbReference type="GO" id="GO:0005789">
    <property type="term" value="C:endoplasmic reticulum membrane"/>
    <property type="evidence" value="ECO:0007669"/>
    <property type="project" value="UniProtKB-SubCell"/>
</dbReference>
<evidence type="ECO:0000256" key="12">
    <source>
        <dbReference type="ARBA" id="ARBA00023209"/>
    </source>
</evidence>
<dbReference type="UniPathway" id="UPA00753"/>
<dbReference type="OrthoDB" id="3641at2759"/>
<evidence type="ECO:0000256" key="8">
    <source>
        <dbReference type="ARBA" id="ARBA00022824"/>
    </source>
</evidence>
<keyword evidence="17" id="KW-1185">Reference proteome</keyword>
<evidence type="ECO:0000256" key="10">
    <source>
        <dbReference type="ARBA" id="ARBA00023098"/>
    </source>
</evidence>
<evidence type="ECO:0000256" key="1">
    <source>
        <dbReference type="ARBA" id="ARBA00004969"/>
    </source>
</evidence>
<keyword evidence="14" id="KW-0496">Mitochondrion</keyword>
<keyword evidence="7 14" id="KW-0812">Transmembrane</keyword>
<feature type="topological domain" description="Cytoplasmic" evidence="14">
    <location>
        <begin position="217"/>
        <end position="238"/>
    </location>
</feature>
<evidence type="ECO:0000256" key="9">
    <source>
        <dbReference type="ARBA" id="ARBA00022989"/>
    </source>
</evidence>
<sequence>MDLPVVKDKLKQVYYFIDSLLSKRDYPLVKILLGFLESLHLRSSVINFYDPKLARALIYITLAPIIWNVLARLEYFFHIISFLFFGKRTGCYALALWILLFSLYRDFLVMEAIQVQPTLRYLEQTHLLALAYVLGALGGVLVITSFLRLGITGTFLGDYFGIYLEEKVSGFPFSFCSNPMYDGSTLLFISKALLASSPAGLLLAFWVYVMYRIACAFEEPFTNYIYRYRATSQNKKGK</sequence>
<comment type="similarity">
    <text evidence="14">Belongs to the class VI-like SAM-binding methyltransferase superfamily. PEMT/PEM2 methyltransferase family.</text>
</comment>
<dbReference type="PIRSF" id="PIRSF005444">
    <property type="entry name" value="PEMT"/>
    <property type="match status" value="1"/>
</dbReference>
<keyword evidence="5 14" id="KW-0808">Transferase</keyword>
<evidence type="ECO:0000256" key="13">
    <source>
        <dbReference type="ARBA" id="ARBA00023264"/>
    </source>
</evidence>
<dbReference type="EMBL" id="KB454493">
    <property type="protein sequence ID" value="EME31246.1"/>
    <property type="molecule type" value="Genomic_DNA"/>
</dbReference>
<dbReference type="Pfam" id="PF04191">
    <property type="entry name" value="PEMT"/>
    <property type="match status" value="1"/>
</dbReference>
<feature type="topological domain" description="Lumenal" evidence="14">
    <location>
        <begin position="72"/>
        <end position="83"/>
    </location>
</feature>
<keyword evidence="4 14" id="KW-0489">Methyltransferase</keyword>
<keyword evidence="11 14" id="KW-0472">Membrane</keyword>
<dbReference type="AlphaFoldDB" id="M2W658"/>
<keyword evidence="6 14" id="KW-0949">S-adenosyl-L-methionine</keyword>
<comment type="pathway">
    <text evidence="2">Lipid metabolism.</text>
</comment>
<dbReference type="PROSITE" id="PS51599">
    <property type="entry name" value="SAM_PEMT_PEM2"/>
    <property type="match status" value="1"/>
</dbReference>
<keyword evidence="10 14" id="KW-0443">Lipid metabolism</keyword>
<dbReference type="InterPro" id="IPR007318">
    <property type="entry name" value="Phopholipid_MeTrfase"/>
</dbReference>
<evidence type="ECO:0000256" key="2">
    <source>
        <dbReference type="ARBA" id="ARBA00005189"/>
    </source>
</evidence>
<comment type="catalytic activity">
    <reaction evidence="14">
        <text>a 1,2-diacyl-sn-glycero-3-phosphoethanolamine + S-adenosyl-L-methionine = a 1,2-diacyl-sn-glycero-3-phospho-N-methylethanolamine + S-adenosyl-L-homocysteine + H(+)</text>
        <dbReference type="Rhea" id="RHEA:11164"/>
        <dbReference type="ChEBI" id="CHEBI:15378"/>
        <dbReference type="ChEBI" id="CHEBI:57856"/>
        <dbReference type="ChEBI" id="CHEBI:59789"/>
        <dbReference type="ChEBI" id="CHEBI:64573"/>
        <dbReference type="ChEBI" id="CHEBI:64612"/>
        <dbReference type="EC" id="2.1.1.17"/>
    </reaction>
</comment>
<feature type="binding site" evidence="14">
    <location>
        <begin position="136"/>
        <end position="138"/>
    </location>
    <ligand>
        <name>S-adenosyl-L-methionine</name>
        <dbReference type="ChEBI" id="CHEBI:59789"/>
    </ligand>
</feature>
<feature type="transmembrane region" description="Helical" evidence="15">
    <location>
        <begin position="125"/>
        <end position="147"/>
    </location>
</feature>
<feature type="topological domain" description="Lumenal" evidence="14">
    <location>
        <begin position="153"/>
        <end position="195"/>
    </location>
</feature>
<evidence type="ECO:0000313" key="16">
    <source>
        <dbReference type="EMBL" id="EME31246.1"/>
    </source>
</evidence>
<dbReference type="RefSeq" id="XP_005707766.1">
    <property type="nucleotide sequence ID" value="XM_005707709.1"/>
</dbReference>
<dbReference type="OMA" id="PTFWNIA"/>
<evidence type="ECO:0000256" key="5">
    <source>
        <dbReference type="ARBA" id="ARBA00022679"/>
    </source>
</evidence>
<dbReference type="Proteomes" id="UP000030680">
    <property type="component" value="Unassembled WGS sequence"/>
</dbReference>
<dbReference type="HAMAP" id="MF_03216">
    <property type="entry name" value="PLMT"/>
    <property type="match status" value="1"/>
</dbReference>
<dbReference type="EC" id="2.1.1.17" evidence="14"/>
<comment type="subcellular location">
    <subcellularLocation>
        <location evidence="14">Endoplasmic reticulum membrane</location>
        <topology evidence="14">Multi-pass membrane protein</topology>
    </subcellularLocation>
    <subcellularLocation>
        <location evidence="14">Mitochondrion membrane</location>
        <topology evidence="14">Multi-pass membrane protein</topology>
    </subcellularLocation>
</comment>
<keyword evidence="8 14" id="KW-0256">Endoplasmic reticulum</keyword>
<evidence type="ECO:0000256" key="3">
    <source>
        <dbReference type="ARBA" id="ARBA00022516"/>
    </source>
</evidence>
<accession>M2W658</accession>
<dbReference type="PANTHER" id="PTHR15458">
    <property type="entry name" value="PHOSPHATIDYLETHANOLAMINE N-METHYLTRANSFERASE"/>
    <property type="match status" value="1"/>
</dbReference>
<protein>
    <recommendedName>
        <fullName evidence="14">Phosphatidylethanolamine N-methyltransferase</fullName>
        <shortName evidence="14">PEAMT</shortName>
        <shortName evidence="14">PEMT</shortName>
        <ecNumber evidence="14">2.1.1.17</ecNumber>
        <ecNumber evidence="14">2.1.1.71</ecNumber>
    </recommendedName>
    <alternativeName>
        <fullName evidence="14">Phospholipid methyltransferase</fullName>
        <shortName evidence="14">PLMT</shortName>
    </alternativeName>
</protein>
<evidence type="ECO:0000256" key="11">
    <source>
        <dbReference type="ARBA" id="ARBA00023136"/>
    </source>
</evidence>
<feature type="intramembrane region" description="Helical" evidence="14">
    <location>
        <begin position="51"/>
        <end position="71"/>
    </location>
</feature>
<evidence type="ECO:0000256" key="4">
    <source>
        <dbReference type="ARBA" id="ARBA00022603"/>
    </source>
</evidence>
<dbReference type="GO" id="GO:0032259">
    <property type="term" value="P:methylation"/>
    <property type="evidence" value="ECO:0007669"/>
    <property type="project" value="UniProtKB-KW"/>
</dbReference>
<comment type="catalytic activity">
    <reaction evidence="14">
        <text>a 1,2-diacyl-sn-glycero-3-phospho-N,N-dimethylethanolamine + S-adenosyl-L-methionine = a 1,2-diacyl-sn-glycero-3-phosphocholine + S-adenosyl-L-homocysteine + H(+)</text>
        <dbReference type="Rhea" id="RHEA:32739"/>
        <dbReference type="ChEBI" id="CHEBI:15378"/>
        <dbReference type="ChEBI" id="CHEBI:57643"/>
        <dbReference type="ChEBI" id="CHEBI:57856"/>
        <dbReference type="ChEBI" id="CHEBI:59789"/>
        <dbReference type="ChEBI" id="CHEBI:64572"/>
    </reaction>
</comment>
<dbReference type="InterPro" id="IPR024960">
    <property type="entry name" value="PEMT/MFAP"/>
</dbReference>
<feature type="transmembrane region" description="Helical" evidence="15">
    <location>
        <begin position="188"/>
        <end position="209"/>
    </location>
</feature>
<comment type="function">
    <text evidence="14">Catalyzes the three sequential steps of the methylation pathway for the biosynthesis of phosphatidylcholine, a critical and essential component for membrane structure. Uses S-adenosylmethionine (S-adenosyl-L-methionine, SAM or AdoMet) as the methyl group donor for the methylation of phosphatidylethanolamine (1,2-diacyl-sn-glycero-3-phosphoethanolamine, PE) to phosphatidylmonomethylethanolamine (1,2-diacyl-sn-glycero-3-phospho-N-methylethanolamine, PMME), PMME to phosphatidyldimethylethanolamine (1,2-diacyl-sn-glycero-3-phospho-N,N-dimethylethanolamine, PDME), and PDME to phosphatidylcholine (1,2-diacyl-sn-glycero-3-phosphocholine, PC), producing S-adenosyl-L-homocysteine in each step.</text>
</comment>
<evidence type="ECO:0000256" key="15">
    <source>
        <dbReference type="SAM" id="Phobius"/>
    </source>
</evidence>
<comment type="pathway">
    <text evidence="1 14">Phospholipid metabolism; phosphatidylcholine biosynthesis.</text>
</comment>
<dbReference type="STRING" id="130081.M2W658"/>
<evidence type="ECO:0000256" key="14">
    <source>
        <dbReference type="HAMAP-Rule" id="MF_03216"/>
    </source>
</evidence>
<keyword evidence="9 14" id="KW-1133">Transmembrane helix</keyword>
<dbReference type="GO" id="GO:0006656">
    <property type="term" value="P:phosphatidylcholine biosynthetic process"/>
    <property type="evidence" value="ECO:0007669"/>
    <property type="project" value="UniProtKB-UniRule"/>
</dbReference>
<name>M2W658_GALSU</name>
<dbReference type="EC" id="2.1.1.71" evidence="14"/>
<keyword evidence="3 14" id="KW-0444">Lipid biosynthesis</keyword>
<evidence type="ECO:0000256" key="6">
    <source>
        <dbReference type="ARBA" id="ARBA00022691"/>
    </source>
</evidence>
<comment type="catalytic activity">
    <reaction evidence="14">
        <text>a 1,2-diacyl-sn-glycero-3-phospho-N-methylethanolamine + S-adenosyl-L-methionine = a 1,2-diacyl-sn-glycero-3-phospho-N,N-dimethylethanolamine + S-adenosyl-L-homocysteine + H(+)</text>
        <dbReference type="Rhea" id="RHEA:32735"/>
        <dbReference type="ChEBI" id="CHEBI:15378"/>
        <dbReference type="ChEBI" id="CHEBI:57856"/>
        <dbReference type="ChEBI" id="CHEBI:59789"/>
        <dbReference type="ChEBI" id="CHEBI:64572"/>
        <dbReference type="ChEBI" id="CHEBI:64573"/>
        <dbReference type="EC" id="2.1.1.71"/>
    </reaction>
</comment>
<organism evidence="16 17">
    <name type="scientific">Galdieria sulphuraria</name>
    <name type="common">Red alga</name>
    <dbReference type="NCBI Taxonomy" id="130081"/>
    <lineage>
        <taxon>Eukaryota</taxon>
        <taxon>Rhodophyta</taxon>
        <taxon>Bangiophyceae</taxon>
        <taxon>Galdieriales</taxon>
        <taxon>Galdieriaceae</taxon>
        <taxon>Galdieria</taxon>
    </lineage>
</organism>
<dbReference type="Gramene" id="EME31246">
    <property type="protein sequence ID" value="EME31246"/>
    <property type="gene ID" value="Gasu_14870"/>
</dbReference>
<feature type="topological domain" description="Lumenal" evidence="14">
    <location>
        <begin position="1"/>
        <end position="50"/>
    </location>
</feature>
<evidence type="ECO:0000256" key="7">
    <source>
        <dbReference type="ARBA" id="ARBA00022692"/>
    </source>
</evidence>
<feature type="binding site" evidence="14">
    <location>
        <begin position="218"/>
        <end position="219"/>
    </location>
    <ligand>
        <name>S-adenosyl-L-methionine</name>
        <dbReference type="ChEBI" id="CHEBI:59789"/>
    </ligand>
</feature>
<feature type="transmembrane region" description="Helical" evidence="15">
    <location>
        <begin position="76"/>
        <end position="104"/>
    </location>
</feature>
<dbReference type="PANTHER" id="PTHR15458:SF5">
    <property type="entry name" value="PHOSPHATIDYLETHANOLAMINE N-METHYLTRANSFERASE"/>
    <property type="match status" value="1"/>
</dbReference>
<keyword evidence="12 14" id="KW-0594">Phospholipid biosynthesis</keyword>
<gene>
    <name evidence="16" type="ORF">Gasu_14870</name>
</gene>
<evidence type="ECO:0000313" key="17">
    <source>
        <dbReference type="Proteomes" id="UP000030680"/>
    </source>
</evidence>
<dbReference type="GO" id="GO:0004608">
    <property type="term" value="F:phosphatidylethanolamine N-methyltransferase activity"/>
    <property type="evidence" value="ECO:0007669"/>
    <property type="project" value="UniProtKB-UniRule"/>
</dbReference>
<reference evidence="17" key="1">
    <citation type="journal article" date="2013" name="Science">
        <title>Gene transfer from bacteria and archaea facilitated evolution of an extremophilic eukaryote.</title>
        <authorList>
            <person name="Schonknecht G."/>
            <person name="Chen W.H."/>
            <person name="Ternes C.M."/>
            <person name="Barbier G.G."/>
            <person name="Shrestha R.P."/>
            <person name="Stanke M."/>
            <person name="Brautigam A."/>
            <person name="Baker B.J."/>
            <person name="Banfield J.F."/>
            <person name="Garavito R.M."/>
            <person name="Carr K."/>
            <person name="Wilkerson C."/>
            <person name="Rensing S.A."/>
            <person name="Gagneul D."/>
            <person name="Dickenson N.E."/>
            <person name="Oesterhelt C."/>
            <person name="Lercher M.J."/>
            <person name="Weber A.P."/>
        </authorList>
    </citation>
    <scope>NUCLEOTIDE SEQUENCE [LARGE SCALE GENOMIC DNA]</scope>
    <source>
        <strain evidence="17">074W</strain>
    </source>
</reference>
<feature type="transmembrane region" description="Helical" evidence="15">
    <location>
        <begin position="53"/>
        <end position="70"/>
    </location>
</feature>
<dbReference type="eggNOG" id="KOG4142">
    <property type="taxonomic scope" value="Eukaryota"/>
</dbReference>
<dbReference type="GO" id="GO:0031966">
    <property type="term" value="C:mitochondrial membrane"/>
    <property type="evidence" value="ECO:0007669"/>
    <property type="project" value="UniProtKB-SubCell"/>
</dbReference>
<proteinExistence type="inferred from homology"/>
<dbReference type="GeneID" id="17089907"/>
<dbReference type="GO" id="GO:0000773">
    <property type="term" value="F:phosphatidyl-N-methylethanolamine N-methyltransferase activity"/>
    <property type="evidence" value="ECO:0007669"/>
    <property type="project" value="UniProtKB-UniRule"/>
</dbReference>
<feature type="topological domain" description="Cytoplasmic" evidence="14">
    <location>
        <begin position="105"/>
        <end position="131"/>
    </location>
</feature>
<dbReference type="KEGG" id="gsl:Gasu_14870"/>